<dbReference type="Pfam" id="PF07690">
    <property type="entry name" value="MFS_1"/>
    <property type="match status" value="1"/>
</dbReference>
<feature type="transmembrane region" description="Helical" evidence="5">
    <location>
        <begin position="269"/>
        <end position="289"/>
    </location>
</feature>
<keyword evidence="8" id="KW-1185">Reference proteome</keyword>
<evidence type="ECO:0000259" key="6">
    <source>
        <dbReference type="PROSITE" id="PS50850"/>
    </source>
</evidence>
<name>A0A411YJD2_9ACTN</name>
<comment type="subcellular location">
    <subcellularLocation>
        <location evidence="1">Cell membrane</location>
        <topology evidence="1">Multi-pass membrane protein</topology>
    </subcellularLocation>
</comment>
<dbReference type="AlphaFoldDB" id="A0A411YJD2"/>
<dbReference type="OrthoDB" id="783189at2"/>
<feature type="transmembrane region" description="Helical" evidence="5">
    <location>
        <begin position="135"/>
        <end position="154"/>
    </location>
</feature>
<evidence type="ECO:0000256" key="5">
    <source>
        <dbReference type="SAM" id="Phobius"/>
    </source>
</evidence>
<feature type="domain" description="Major facilitator superfamily (MFS) profile" evidence="6">
    <location>
        <begin position="11"/>
        <end position="382"/>
    </location>
</feature>
<feature type="transmembrane region" description="Helical" evidence="5">
    <location>
        <begin position="295"/>
        <end position="316"/>
    </location>
</feature>
<reference evidence="7 8" key="1">
    <citation type="submission" date="2019-01" db="EMBL/GenBank/DDBJ databases">
        <title>Egibacter rhizosphaerae EGI 80759T.</title>
        <authorList>
            <person name="Chen D.-D."/>
            <person name="Tian Y."/>
            <person name="Jiao J.-Y."/>
            <person name="Zhang X.-T."/>
            <person name="Zhang Y.-G."/>
            <person name="Zhang Y."/>
            <person name="Xiao M."/>
            <person name="Shu W.-S."/>
            <person name="Li W.-J."/>
        </authorList>
    </citation>
    <scope>NUCLEOTIDE SEQUENCE [LARGE SCALE GENOMIC DNA]</scope>
    <source>
        <strain evidence="7 8">EGI 80759</strain>
    </source>
</reference>
<dbReference type="InterPro" id="IPR011701">
    <property type="entry name" value="MFS"/>
</dbReference>
<dbReference type="KEGG" id="erz:ER308_18375"/>
<organism evidence="7 8">
    <name type="scientific">Egibacter rhizosphaerae</name>
    <dbReference type="NCBI Taxonomy" id="1670831"/>
    <lineage>
        <taxon>Bacteria</taxon>
        <taxon>Bacillati</taxon>
        <taxon>Actinomycetota</taxon>
        <taxon>Nitriliruptoria</taxon>
        <taxon>Egibacterales</taxon>
        <taxon>Egibacteraceae</taxon>
        <taxon>Egibacter</taxon>
    </lineage>
</organism>
<evidence type="ECO:0000256" key="3">
    <source>
        <dbReference type="ARBA" id="ARBA00022989"/>
    </source>
</evidence>
<dbReference type="EMBL" id="CP036402">
    <property type="protein sequence ID" value="QBI21340.1"/>
    <property type="molecule type" value="Genomic_DNA"/>
</dbReference>
<feature type="transmembrane region" description="Helical" evidence="5">
    <location>
        <begin position="328"/>
        <end position="345"/>
    </location>
</feature>
<accession>A0A411YJD2</accession>
<gene>
    <name evidence="7" type="ORF">ER308_18375</name>
</gene>
<dbReference type="PROSITE" id="PS50850">
    <property type="entry name" value="MFS"/>
    <property type="match status" value="1"/>
</dbReference>
<dbReference type="InterPro" id="IPR052714">
    <property type="entry name" value="MFS_Exporter"/>
</dbReference>
<dbReference type="PROSITE" id="PS00216">
    <property type="entry name" value="SUGAR_TRANSPORT_1"/>
    <property type="match status" value="1"/>
</dbReference>
<dbReference type="SUPFAM" id="SSF103473">
    <property type="entry name" value="MFS general substrate transporter"/>
    <property type="match status" value="1"/>
</dbReference>
<feature type="transmembrane region" description="Helical" evidence="5">
    <location>
        <begin position="45"/>
        <end position="65"/>
    </location>
</feature>
<feature type="transmembrane region" description="Helical" evidence="5">
    <location>
        <begin position="357"/>
        <end position="377"/>
    </location>
</feature>
<proteinExistence type="predicted"/>
<evidence type="ECO:0000313" key="7">
    <source>
        <dbReference type="EMBL" id="QBI21340.1"/>
    </source>
</evidence>
<dbReference type="PANTHER" id="PTHR23531">
    <property type="entry name" value="QUINOLENE RESISTANCE PROTEIN NORA"/>
    <property type="match status" value="1"/>
</dbReference>
<dbReference type="InterPro" id="IPR005829">
    <property type="entry name" value="Sugar_transporter_CS"/>
</dbReference>
<dbReference type="GO" id="GO:0005886">
    <property type="term" value="C:plasma membrane"/>
    <property type="evidence" value="ECO:0007669"/>
    <property type="project" value="UniProtKB-SubCell"/>
</dbReference>
<evidence type="ECO:0000313" key="8">
    <source>
        <dbReference type="Proteomes" id="UP000291469"/>
    </source>
</evidence>
<dbReference type="Gene3D" id="1.20.1250.20">
    <property type="entry name" value="MFS general substrate transporter like domains"/>
    <property type="match status" value="1"/>
</dbReference>
<evidence type="ECO:0000256" key="4">
    <source>
        <dbReference type="ARBA" id="ARBA00023136"/>
    </source>
</evidence>
<dbReference type="RefSeq" id="WP_131156333.1">
    <property type="nucleotide sequence ID" value="NZ_CP036402.1"/>
</dbReference>
<evidence type="ECO:0000256" key="1">
    <source>
        <dbReference type="ARBA" id="ARBA00004651"/>
    </source>
</evidence>
<feature type="transmembrane region" description="Helical" evidence="5">
    <location>
        <begin position="233"/>
        <end position="257"/>
    </location>
</feature>
<dbReference type="CDD" id="cd17325">
    <property type="entry name" value="MFS_MdtG_SLC18_like"/>
    <property type="match status" value="1"/>
</dbReference>
<dbReference type="InterPro" id="IPR020846">
    <property type="entry name" value="MFS_dom"/>
</dbReference>
<feature type="transmembrane region" description="Helical" evidence="5">
    <location>
        <begin position="166"/>
        <end position="185"/>
    </location>
</feature>
<dbReference type="InterPro" id="IPR036259">
    <property type="entry name" value="MFS_trans_sf"/>
</dbReference>
<dbReference type="PANTHER" id="PTHR23531:SF1">
    <property type="entry name" value="QUINOLENE RESISTANCE PROTEIN NORA"/>
    <property type="match status" value="1"/>
</dbReference>
<keyword evidence="3 5" id="KW-1133">Transmembrane helix</keyword>
<feature type="transmembrane region" description="Helical" evidence="5">
    <location>
        <begin position="102"/>
        <end position="123"/>
    </location>
</feature>
<protein>
    <submittedName>
        <fullName evidence="7">MFS transporter</fullName>
    </submittedName>
</protein>
<evidence type="ECO:0000256" key="2">
    <source>
        <dbReference type="ARBA" id="ARBA00022692"/>
    </source>
</evidence>
<dbReference type="Proteomes" id="UP000291469">
    <property type="component" value="Chromosome"/>
</dbReference>
<keyword evidence="4 5" id="KW-0472">Membrane</keyword>
<sequence>MSAVSPRVSPPLLAAYAITFLAFADTFAFLPTIGPHADDLGADEVMVGVVVGAYSATNLVANPFAGVLLDRLGRRRVLLAGLTLAAVAVACYPLAATPGQLLGIRLVHGIGGGIIVPAVFTLVGDLTRTHRRGRAMGRTGASIGLAAIVGPPLAALMADRVNFEALAISVAGVLLLGLLIAALALPEPQRAEARTDAAPRTALRRLGRASLAAFGFTFALGGLSAFLPFRVEALGAAPAVSGGLLGLFAVVAAVLMLSPLADTSRSVRAEIPLVAGLIAVAIALVALGAGGSVPVLAAGAAVFGVGYALLFPVAAAQAADAVSGARRGRAFGAFHAAFSAGFVLGPPTAGFFTAGPLGPFTAGGVAAVLTALIVPLLRPERTPVGEAAAGPDRSGEG</sequence>
<keyword evidence="2 5" id="KW-0812">Transmembrane</keyword>
<feature type="transmembrane region" description="Helical" evidence="5">
    <location>
        <begin position="12"/>
        <end position="33"/>
    </location>
</feature>
<feature type="transmembrane region" description="Helical" evidence="5">
    <location>
        <begin position="206"/>
        <end position="227"/>
    </location>
</feature>
<dbReference type="GO" id="GO:0022857">
    <property type="term" value="F:transmembrane transporter activity"/>
    <property type="evidence" value="ECO:0007669"/>
    <property type="project" value="InterPro"/>
</dbReference>
<feature type="transmembrane region" description="Helical" evidence="5">
    <location>
        <begin position="77"/>
        <end position="96"/>
    </location>
</feature>